<dbReference type="PANTHER" id="PTHR47561">
    <property type="entry name" value="POLYSACCHARIDE DEACETYLASE FAMILY PROTEIN (AFU_ORTHOLOGUE AFUA_6G05030)"/>
    <property type="match status" value="1"/>
</dbReference>
<protein>
    <submittedName>
        <fullName evidence="2">Polysaccharide deacetylase family protein</fullName>
    </submittedName>
</protein>
<organism evidence="2 3">
    <name type="scientific">Phytohabitans kaempferiae</name>
    <dbReference type="NCBI Taxonomy" id="1620943"/>
    <lineage>
        <taxon>Bacteria</taxon>
        <taxon>Bacillati</taxon>
        <taxon>Actinomycetota</taxon>
        <taxon>Actinomycetes</taxon>
        <taxon>Micromonosporales</taxon>
        <taxon>Micromonosporaceae</taxon>
    </lineage>
</organism>
<evidence type="ECO:0000259" key="1">
    <source>
        <dbReference type="Pfam" id="PF01522"/>
    </source>
</evidence>
<keyword evidence="3" id="KW-1185">Reference proteome</keyword>
<comment type="caution">
    <text evidence="2">The sequence shown here is derived from an EMBL/GenBank/DDBJ whole genome shotgun (WGS) entry which is preliminary data.</text>
</comment>
<dbReference type="Proteomes" id="UP001589867">
    <property type="component" value="Unassembled WGS sequence"/>
</dbReference>
<dbReference type="InterPro" id="IPR002509">
    <property type="entry name" value="NODB_dom"/>
</dbReference>
<dbReference type="Pfam" id="PF01522">
    <property type="entry name" value="Polysacc_deac_1"/>
    <property type="match status" value="1"/>
</dbReference>
<dbReference type="SUPFAM" id="SSF88713">
    <property type="entry name" value="Glycoside hydrolase/deacetylase"/>
    <property type="match status" value="1"/>
</dbReference>
<evidence type="ECO:0000313" key="3">
    <source>
        <dbReference type="Proteomes" id="UP001589867"/>
    </source>
</evidence>
<feature type="domain" description="NodB homology" evidence="1">
    <location>
        <begin position="57"/>
        <end position="160"/>
    </location>
</feature>
<accession>A0ABV6M3X7</accession>
<name>A0ABV6M3X7_9ACTN</name>
<sequence length="309" mass="33486">MTGGEMVRHEDGTPRWPAGYRCAALVTVNFDAEALLLAEPGMAGRQKTLSVLRYGATRGARRLLDALAAAGMPSTWFTPAVTADDHAGVVRDVVTSGHAVGLRGYAYEPLDRMPASERTARLARAAERLHAVAGAPARGFRLPVGEWPRSLAAELADIGVAWSSSWFGDDTPFALAAGAGRSLVEFPIHHALDDRTAFFWNVNPPIPAGQSRISSYGEVLENWLLEFEGCRREGLLFVPQLHPEISGTPGRIGLVEELLATLTADPSVWRPTGDELARWWASAHPVNPAGHPADVFFHTSDHRESETTR</sequence>
<proteinExistence type="predicted"/>
<dbReference type="RefSeq" id="WP_377252088.1">
    <property type="nucleotide sequence ID" value="NZ_JBHLUH010000031.1"/>
</dbReference>
<dbReference type="PANTHER" id="PTHR47561:SF1">
    <property type="entry name" value="POLYSACCHARIDE DEACETYLASE FAMILY PROTEIN (AFU_ORTHOLOGUE AFUA_6G05030)"/>
    <property type="match status" value="1"/>
</dbReference>
<dbReference type="Gene3D" id="3.20.20.370">
    <property type="entry name" value="Glycoside hydrolase/deacetylase"/>
    <property type="match status" value="1"/>
</dbReference>
<gene>
    <name evidence="2" type="ORF">ACFFIA_17175</name>
</gene>
<dbReference type="EMBL" id="JBHLUH010000031">
    <property type="protein sequence ID" value="MFC0529388.1"/>
    <property type="molecule type" value="Genomic_DNA"/>
</dbReference>
<evidence type="ECO:0000313" key="2">
    <source>
        <dbReference type="EMBL" id="MFC0529388.1"/>
    </source>
</evidence>
<dbReference type="InterPro" id="IPR011330">
    <property type="entry name" value="Glyco_hydro/deAcase_b/a-brl"/>
</dbReference>
<reference evidence="2 3" key="1">
    <citation type="submission" date="2024-09" db="EMBL/GenBank/DDBJ databases">
        <authorList>
            <person name="Sun Q."/>
            <person name="Mori K."/>
        </authorList>
    </citation>
    <scope>NUCLEOTIDE SEQUENCE [LARGE SCALE GENOMIC DNA]</scope>
    <source>
        <strain evidence="2 3">TBRC 3947</strain>
    </source>
</reference>